<name>A0A7Y9DQJ4_9ACTN</name>
<organism evidence="1 2">
    <name type="scientific">Kineococcus aurantiacus</name>
    <dbReference type="NCBI Taxonomy" id="37633"/>
    <lineage>
        <taxon>Bacteria</taxon>
        <taxon>Bacillati</taxon>
        <taxon>Actinomycetota</taxon>
        <taxon>Actinomycetes</taxon>
        <taxon>Kineosporiales</taxon>
        <taxon>Kineosporiaceae</taxon>
        <taxon>Kineococcus</taxon>
    </lineage>
</organism>
<sequence length="134" mass="14279">MHWSTPPTPAQLNGFAPDLIDEVQAPQHLLIAKSLSTRLLALAVERDLPGVWLTPLLREDEVRAAAEQAGAPTLLVDGSADPYWDSTAAHASGRRVLEVAGADHSIEVPGDVGACLQALQTVVNEIEDFLNSLP</sequence>
<dbReference type="Proteomes" id="UP000521922">
    <property type="component" value="Unassembled WGS sequence"/>
</dbReference>
<gene>
    <name evidence="1" type="ORF">BJ968_004527</name>
</gene>
<proteinExistence type="predicted"/>
<dbReference type="SUPFAM" id="SSF53474">
    <property type="entry name" value="alpha/beta-Hydrolases"/>
    <property type="match status" value="1"/>
</dbReference>
<accession>A0A7Y9DQJ4</accession>
<evidence type="ECO:0008006" key="3">
    <source>
        <dbReference type="Google" id="ProtNLM"/>
    </source>
</evidence>
<dbReference type="RefSeq" id="WP_179755749.1">
    <property type="nucleotide sequence ID" value="NZ_BAAAGN010000019.1"/>
</dbReference>
<reference evidence="1 2" key="1">
    <citation type="submission" date="2020-07" db="EMBL/GenBank/DDBJ databases">
        <title>Sequencing the genomes of 1000 actinobacteria strains.</title>
        <authorList>
            <person name="Klenk H.-P."/>
        </authorList>
    </citation>
    <scope>NUCLEOTIDE SEQUENCE [LARGE SCALE GENOMIC DNA]</scope>
    <source>
        <strain evidence="1 2">DSM 7487</strain>
    </source>
</reference>
<keyword evidence="2" id="KW-1185">Reference proteome</keyword>
<protein>
    <recommendedName>
        <fullName evidence="3">Alpha/beta hydrolase</fullName>
    </recommendedName>
</protein>
<dbReference type="EMBL" id="JACCBB010000001">
    <property type="protein sequence ID" value="NYD24987.1"/>
    <property type="molecule type" value="Genomic_DNA"/>
</dbReference>
<comment type="caution">
    <text evidence="1">The sequence shown here is derived from an EMBL/GenBank/DDBJ whole genome shotgun (WGS) entry which is preliminary data.</text>
</comment>
<evidence type="ECO:0000313" key="1">
    <source>
        <dbReference type="EMBL" id="NYD24987.1"/>
    </source>
</evidence>
<dbReference type="AlphaFoldDB" id="A0A7Y9DQJ4"/>
<dbReference type="Gene3D" id="3.40.50.1820">
    <property type="entry name" value="alpha/beta hydrolase"/>
    <property type="match status" value="1"/>
</dbReference>
<evidence type="ECO:0000313" key="2">
    <source>
        <dbReference type="Proteomes" id="UP000521922"/>
    </source>
</evidence>
<dbReference type="InterPro" id="IPR029058">
    <property type="entry name" value="AB_hydrolase_fold"/>
</dbReference>